<dbReference type="SUPFAM" id="SSF102215">
    <property type="entry name" value="Creatininase"/>
    <property type="match status" value="1"/>
</dbReference>
<dbReference type="AlphaFoldDB" id="A0A919Q9W4"/>
<dbReference type="EMBL" id="BOOA01000013">
    <property type="protein sequence ID" value="GIH23874.1"/>
    <property type="molecule type" value="Genomic_DNA"/>
</dbReference>
<accession>A0A919Q9W4</accession>
<comment type="caution">
    <text evidence="1">The sequence shown here is derived from an EMBL/GenBank/DDBJ whole genome shotgun (WGS) entry which is preliminary data.</text>
</comment>
<gene>
    <name evidence="1" type="ORF">Aph01nite_21840</name>
</gene>
<sequence>MNRLVSRSPAPAVLDETARIAVLPIGTTGPGDARRTTSDTLPASAITAELSRNFPLHVLPPLTILDSGGPAISRALPALLGGICESLSRSDTGALVVVSAHRDRHSFADVAAAADAQGVRLALFPTPEDWTWAGRATRYATIHHRRTADHGTLLLRSLVLRFRNALNSLSARGA</sequence>
<protein>
    <submittedName>
        <fullName evidence="1">Uncharacterized protein</fullName>
    </submittedName>
</protein>
<dbReference type="Proteomes" id="UP000640052">
    <property type="component" value="Unassembled WGS sequence"/>
</dbReference>
<keyword evidence="2" id="KW-1185">Reference proteome</keyword>
<organism evidence="1 2">
    <name type="scientific">Acrocarpospora phusangensis</name>
    <dbReference type="NCBI Taxonomy" id="1070424"/>
    <lineage>
        <taxon>Bacteria</taxon>
        <taxon>Bacillati</taxon>
        <taxon>Actinomycetota</taxon>
        <taxon>Actinomycetes</taxon>
        <taxon>Streptosporangiales</taxon>
        <taxon>Streptosporangiaceae</taxon>
        <taxon>Acrocarpospora</taxon>
    </lineage>
</organism>
<dbReference type="InterPro" id="IPR024087">
    <property type="entry name" value="Creatininase-like_sf"/>
</dbReference>
<dbReference type="RefSeq" id="WP_204040652.1">
    <property type="nucleotide sequence ID" value="NZ_BOOA01000013.1"/>
</dbReference>
<dbReference type="Gene3D" id="3.40.50.10310">
    <property type="entry name" value="Creatininase"/>
    <property type="match status" value="1"/>
</dbReference>
<proteinExistence type="predicted"/>
<evidence type="ECO:0000313" key="2">
    <source>
        <dbReference type="Proteomes" id="UP000640052"/>
    </source>
</evidence>
<evidence type="ECO:0000313" key="1">
    <source>
        <dbReference type="EMBL" id="GIH23874.1"/>
    </source>
</evidence>
<name>A0A919Q9W4_9ACTN</name>
<reference evidence="1" key="1">
    <citation type="submission" date="2021-01" db="EMBL/GenBank/DDBJ databases">
        <title>Whole genome shotgun sequence of Acrocarpospora phusangensis NBRC 108782.</title>
        <authorList>
            <person name="Komaki H."/>
            <person name="Tamura T."/>
        </authorList>
    </citation>
    <scope>NUCLEOTIDE SEQUENCE</scope>
    <source>
        <strain evidence="1">NBRC 108782</strain>
    </source>
</reference>